<keyword evidence="5 6" id="KW-0472">Membrane</keyword>
<comment type="caution">
    <text evidence="7">The sequence shown here is derived from an EMBL/GenBank/DDBJ whole genome shotgun (WGS) entry which is preliminary data.</text>
</comment>
<evidence type="ECO:0000256" key="5">
    <source>
        <dbReference type="ARBA" id="ARBA00023136"/>
    </source>
</evidence>
<dbReference type="AlphaFoldDB" id="A0A8T0CLQ0"/>
<dbReference type="Proteomes" id="UP000806378">
    <property type="component" value="Unassembled WGS sequence"/>
</dbReference>
<evidence type="ECO:0000313" key="7">
    <source>
        <dbReference type="EMBL" id="KAF7847086.1"/>
    </source>
</evidence>
<comment type="similarity">
    <text evidence="1 6">Belongs to the copper transporter (Ctr) (TC 1.A.56) family. SLC31A subfamily.</text>
</comment>
<dbReference type="PANTHER" id="PTHR12483:SF24">
    <property type="entry name" value="COPPER TRANSPORTER 2-RELATED"/>
    <property type="match status" value="1"/>
</dbReference>
<dbReference type="OrthoDB" id="73901at2759"/>
<proteinExistence type="inferred from homology"/>
<reference evidence="7" key="1">
    <citation type="submission" date="2020-05" db="EMBL/GenBank/DDBJ databases">
        <title>WGS assembly of Corymbia citriodora subspecies variegata.</title>
        <authorList>
            <person name="Barry K."/>
            <person name="Hundley H."/>
            <person name="Shu S."/>
            <person name="Jenkins J."/>
            <person name="Grimwood J."/>
            <person name="Baten A."/>
        </authorList>
    </citation>
    <scope>NUCLEOTIDE SEQUENCE</scope>
    <source>
        <strain evidence="7">CV2-018</strain>
    </source>
</reference>
<evidence type="ECO:0000256" key="2">
    <source>
        <dbReference type="ARBA" id="ARBA00022692"/>
    </source>
</evidence>
<dbReference type="InterPro" id="IPR007274">
    <property type="entry name" value="Cop_transporter"/>
</dbReference>
<evidence type="ECO:0000313" key="8">
    <source>
        <dbReference type="Proteomes" id="UP000806378"/>
    </source>
</evidence>
<sequence>MAFHWGNTAEIIFSGWLGPSSWAYVFCLSVLVEWISHARIPRLGIDNGAASFVQTVMCTVRIGAAYMVMLAVMSFDVGVLIAAVVGHAGGFLLFGTRGFRNKSQVMDYQDPSDSPLH</sequence>
<dbReference type="EMBL" id="MU091290">
    <property type="protein sequence ID" value="KAF7847086.1"/>
    <property type="molecule type" value="Genomic_DNA"/>
</dbReference>
<feature type="transmembrane region" description="Helical" evidence="6">
    <location>
        <begin position="22"/>
        <end position="40"/>
    </location>
</feature>
<keyword evidence="3 6" id="KW-0187">Copper transport</keyword>
<evidence type="ECO:0000256" key="3">
    <source>
        <dbReference type="ARBA" id="ARBA00022796"/>
    </source>
</evidence>
<accession>A0A8T0CLQ0</accession>
<keyword evidence="2 6" id="KW-0812">Transmembrane</keyword>
<keyword evidence="8" id="KW-1185">Reference proteome</keyword>
<keyword evidence="6" id="KW-0186">Copper</keyword>
<organism evidence="7 8">
    <name type="scientific">Corymbia citriodora subsp. variegata</name>
    <dbReference type="NCBI Taxonomy" id="360336"/>
    <lineage>
        <taxon>Eukaryota</taxon>
        <taxon>Viridiplantae</taxon>
        <taxon>Streptophyta</taxon>
        <taxon>Embryophyta</taxon>
        <taxon>Tracheophyta</taxon>
        <taxon>Spermatophyta</taxon>
        <taxon>Magnoliopsida</taxon>
        <taxon>eudicotyledons</taxon>
        <taxon>Gunneridae</taxon>
        <taxon>Pentapetalae</taxon>
        <taxon>rosids</taxon>
        <taxon>malvids</taxon>
        <taxon>Myrtales</taxon>
        <taxon>Myrtaceae</taxon>
        <taxon>Myrtoideae</taxon>
        <taxon>Eucalypteae</taxon>
        <taxon>Corymbia</taxon>
    </lineage>
</organism>
<gene>
    <name evidence="7" type="ORF">BT93_L3377</name>
</gene>
<evidence type="ECO:0000256" key="4">
    <source>
        <dbReference type="ARBA" id="ARBA00022989"/>
    </source>
</evidence>
<keyword evidence="6" id="KW-0406">Ion transport</keyword>
<protein>
    <recommendedName>
        <fullName evidence="6">Copper transport protein</fullName>
    </recommendedName>
</protein>
<dbReference type="Pfam" id="PF04145">
    <property type="entry name" value="Ctr"/>
    <property type="match status" value="1"/>
</dbReference>
<dbReference type="GO" id="GO:0005886">
    <property type="term" value="C:plasma membrane"/>
    <property type="evidence" value="ECO:0007669"/>
    <property type="project" value="TreeGrafter"/>
</dbReference>
<dbReference type="Gramene" id="rna-gnl|WGS:JABURB|Cocit.L3377.1">
    <property type="protein sequence ID" value="cds-KAF7847086.1"/>
    <property type="gene ID" value="gene-BT93_L3377"/>
</dbReference>
<name>A0A8T0CLQ0_CORYI</name>
<feature type="transmembrane region" description="Helical" evidence="6">
    <location>
        <begin position="77"/>
        <end position="96"/>
    </location>
</feature>
<keyword evidence="4 6" id="KW-1133">Transmembrane helix</keyword>
<feature type="transmembrane region" description="Helical" evidence="6">
    <location>
        <begin position="52"/>
        <end position="71"/>
    </location>
</feature>
<keyword evidence="6" id="KW-0813">Transport</keyword>
<comment type="subcellular location">
    <subcellularLocation>
        <location evidence="6">Membrane</location>
        <topology evidence="6">Multi-pass membrane protein</topology>
    </subcellularLocation>
</comment>
<dbReference type="PANTHER" id="PTHR12483">
    <property type="entry name" value="SOLUTE CARRIER FAMILY 31 COPPER TRANSPORTERS"/>
    <property type="match status" value="1"/>
</dbReference>
<evidence type="ECO:0000256" key="6">
    <source>
        <dbReference type="RuleBase" id="RU367022"/>
    </source>
</evidence>
<dbReference type="GO" id="GO:0005375">
    <property type="term" value="F:copper ion transmembrane transporter activity"/>
    <property type="evidence" value="ECO:0007669"/>
    <property type="project" value="UniProtKB-UniRule"/>
</dbReference>
<evidence type="ECO:0000256" key="1">
    <source>
        <dbReference type="ARBA" id="ARBA00006921"/>
    </source>
</evidence>